<sequence length="233" mass="26508">KFSLANNANNSVDIHLTANLRTIAFVQKDYTALLPRKPLQMESSDFLGLVVHDPNALPCVDNWIKKQLLPCHAANKLKRINDNYTFKMIKLIIKLTRQIQTDNMADEVDRTHIPTPPPNERRAKESPPRLSGAALKRCITRTIVLCSLWQKQKSSTRLRAVVALEADLVNNDIDVCVESESHLKPKMPDAVVTIHNYSIFRRDGSWEGRAMRAKGRVAIYVRNNLKAIDIYRS</sequence>
<keyword evidence="3" id="KW-1185">Reference proteome</keyword>
<dbReference type="Proteomes" id="UP001152795">
    <property type="component" value="Unassembled WGS sequence"/>
</dbReference>
<feature type="non-terminal residue" evidence="2">
    <location>
        <position position="233"/>
    </location>
</feature>
<reference evidence="2" key="1">
    <citation type="submission" date="2020-04" db="EMBL/GenBank/DDBJ databases">
        <authorList>
            <person name="Alioto T."/>
            <person name="Alioto T."/>
            <person name="Gomez Garrido J."/>
        </authorList>
    </citation>
    <scope>NUCLEOTIDE SEQUENCE</scope>
    <source>
        <strain evidence="2">A484AB</strain>
    </source>
</reference>
<comment type="caution">
    <text evidence="2">The sequence shown here is derived from an EMBL/GenBank/DDBJ whole genome shotgun (WGS) entry which is preliminary data.</text>
</comment>
<name>A0A6S7K087_PARCT</name>
<dbReference type="AlphaFoldDB" id="A0A6S7K087"/>
<feature type="non-terminal residue" evidence="2">
    <location>
        <position position="1"/>
    </location>
</feature>
<evidence type="ECO:0000313" key="2">
    <source>
        <dbReference type="EMBL" id="CAB4035904.1"/>
    </source>
</evidence>
<gene>
    <name evidence="2" type="ORF">PACLA_8A008452</name>
</gene>
<organism evidence="2 3">
    <name type="scientific">Paramuricea clavata</name>
    <name type="common">Red gorgonian</name>
    <name type="synonym">Violescent sea-whip</name>
    <dbReference type="NCBI Taxonomy" id="317549"/>
    <lineage>
        <taxon>Eukaryota</taxon>
        <taxon>Metazoa</taxon>
        <taxon>Cnidaria</taxon>
        <taxon>Anthozoa</taxon>
        <taxon>Octocorallia</taxon>
        <taxon>Malacalcyonacea</taxon>
        <taxon>Plexauridae</taxon>
        <taxon>Paramuricea</taxon>
    </lineage>
</organism>
<feature type="region of interest" description="Disordered" evidence="1">
    <location>
        <begin position="105"/>
        <end position="130"/>
    </location>
</feature>
<accession>A0A6S7K087</accession>
<proteinExistence type="predicted"/>
<protein>
    <submittedName>
        <fullName evidence="2">Uncharacterized protein</fullName>
    </submittedName>
</protein>
<evidence type="ECO:0000256" key="1">
    <source>
        <dbReference type="SAM" id="MobiDB-lite"/>
    </source>
</evidence>
<evidence type="ECO:0000313" key="3">
    <source>
        <dbReference type="Proteomes" id="UP001152795"/>
    </source>
</evidence>
<dbReference type="EMBL" id="CACRXK020021487">
    <property type="protein sequence ID" value="CAB4035904.1"/>
    <property type="molecule type" value="Genomic_DNA"/>
</dbReference>
<dbReference type="OrthoDB" id="6762350at2759"/>